<evidence type="ECO:0000313" key="3">
    <source>
        <dbReference type="Proteomes" id="UP000779900"/>
    </source>
</evidence>
<dbReference type="Pfam" id="PF18962">
    <property type="entry name" value="Por_Secre_tail"/>
    <property type="match status" value="1"/>
</dbReference>
<dbReference type="InterPro" id="IPR026444">
    <property type="entry name" value="Secre_tail"/>
</dbReference>
<dbReference type="EMBL" id="VGIR01000072">
    <property type="protein sequence ID" value="MBM3332284.1"/>
    <property type="molecule type" value="Genomic_DNA"/>
</dbReference>
<accession>A0A937XGY9</accession>
<gene>
    <name evidence="2" type="ORF">FJY68_10645</name>
</gene>
<organism evidence="2 3">
    <name type="scientific">candidate division WOR-3 bacterium</name>
    <dbReference type="NCBI Taxonomy" id="2052148"/>
    <lineage>
        <taxon>Bacteria</taxon>
        <taxon>Bacteria division WOR-3</taxon>
    </lineage>
</organism>
<dbReference type="AlphaFoldDB" id="A0A937XGY9"/>
<dbReference type="NCBIfam" id="TIGR04183">
    <property type="entry name" value="Por_Secre_tail"/>
    <property type="match status" value="1"/>
</dbReference>
<protein>
    <submittedName>
        <fullName evidence="2">T9SS type A sorting domain-containing protein</fullName>
    </submittedName>
</protein>
<feature type="domain" description="Secretion system C-terminal sorting" evidence="1">
    <location>
        <begin position="3"/>
        <end position="77"/>
    </location>
</feature>
<dbReference type="Gene3D" id="2.60.40.4070">
    <property type="match status" value="1"/>
</dbReference>
<dbReference type="Proteomes" id="UP000779900">
    <property type="component" value="Unassembled WGS sequence"/>
</dbReference>
<proteinExistence type="predicted"/>
<evidence type="ECO:0000313" key="2">
    <source>
        <dbReference type="EMBL" id="MBM3332284.1"/>
    </source>
</evidence>
<name>A0A937XGY9_UNCW3</name>
<comment type="caution">
    <text evidence="2">The sequence shown here is derived from an EMBL/GenBank/DDBJ whole genome shotgun (WGS) entry which is preliminary data.</text>
</comment>
<sequence length="81" mass="8261">MVSPNPVGTQATIGYSLPRGSSVSCAVYDVAGNLVSRLAAGSRVAGEHQTMWNAAGVKPGVYFCKLVAGGSSHTARLAVVR</sequence>
<reference evidence="2" key="1">
    <citation type="submission" date="2019-03" db="EMBL/GenBank/DDBJ databases">
        <title>Lake Tanganyika Metagenome-Assembled Genomes (MAGs).</title>
        <authorList>
            <person name="Tran P."/>
        </authorList>
    </citation>
    <scope>NUCLEOTIDE SEQUENCE</scope>
    <source>
        <strain evidence="2">K_DeepCast_150m_m2_040</strain>
    </source>
</reference>
<evidence type="ECO:0000259" key="1">
    <source>
        <dbReference type="Pfam" id="PF18962"/>
    </source>
</evidence>